<gene>
    <name evidence="1" type="ORF">BV25DRAFT_1816286</name>
</gene>
<dbReference type="EMBL" id="MU277324">
    <property type="protein sequence ID" value="KAI0054971.1"/>
    <property type="molecule type" value="Genomic_DNA"/>
</dbReference>
<protein>
    <submittedName>
        <fullName evidence="1">Uncharacterized protein</fullName>
    </submittedName>
</protein>
<evidence type="ECO:0000313" key="1">
    <source>
        <dbReference type="EMBL" id="KAI0054971.1"/>
    </source>
</evidence>
<accession>A0ACB8SGE5</accession>
<organism evidence="1 2">
    <name type="scientific">Artomyces pyxidatus</name>
    <dbReference type="NCBI Taxonomy" id="48021"/>
    <lineage>
        <taxon>Eukaryota</taxon>
        <taxon>Fungi</taxon>
        <taxon>Dikarya</taxon>
        <taxon>Basidiomycota</taxon>
        <taxon>Agaricomycotina</taxon>
        <taxon>Agaricomycetes</taxon>
        <taxon>Russulales</taxon>
        <taxon>Auriscalpiaceae</taxon>
        <taxon>Artomyces</taxon>
    </lineage>
</organism>
<reference evidence="1" key="1">
    <citation type="submission" date="2021-03" db="EMBL/GenBank/DDBJ databases">
        <authorList>
            <consortium name="DOE Joint Genome Institute"/>
            <person name="Ahrendt S."/>
            <person name="Looney B.P."/>
            <person name="Miyauchi S."/>
            <person name="Morin E."/>
            <person name="Drula E."/>
            <person name="Courty P.E."/>
            <person name="Chicoki N."/>
            <person name="Fauchery L."/>
            <person name="Kohler A."/>
            <person name="Kuo A."/>
            <person name="Labutti K."/>
            <person name="Pangilinan J."/>
            <person name="Lipzen A."/>
            <person name="Riley R."/>
            <person name="Andreopoulos W."/>
            <person name="He G."/>
            <person name="Johnson J."/>
            <person name="Barry K.W."/>
            <person name="Grigoriev I.V."/>
            <person name="Nagy L."/>
            <person name="Hibbett D."/>
            <person name="Henrissat B."/>
            <person name="Matheny P.B."/>
            <person name="Labbe J."/>
            <person name="Martin F."/>
        </authorList>
    </citation>
    <scope>NUCLEOTIDE SEQUENCE</scope>
    <source>
        <strain evidence="1">HHB10654</strain>
    </source>
</reference>
<sequence>MTRAFVDAVKANDPAQHRAGRTSDVSSASLSPKGNPSFAQSGRRSVAGRPPSVASTSSTAGATPGRHTAARAKTPSARPASRQSDVFIRSSSRIDRSFDVGDNVRIESLGFEGTLRYLGEIDGKAGQWAGVELSGGFAGMGKNDGAVNGKHYFVCPPKCGVFVATTKLSAPTVGTGAMSRPSSVASSRGGRITPSFSGQITPSSSISAGRFTPYSSTNVANGRVTPVSATGKVPQRTVTPSARVRTKTGPSTAVPFSTDITNGFGHGLARQISADSPTRGMASPSASPSFSTPSSPSFRTPKPGLGNRTTGVGVGLPSTTPTKGRQSLLTPRGRIPSSVAMPPPASPATPGLKRTVSLNDYASDTENPDSDALHSSDLESNARAIQGRIAHLLSGKSPSGGPPIPSSVTSPTLDALSVNNTAFSELKARADALEAENEELKVLVSGLKGEELEAGRRSDSLREDRDRALARVADLESSVKTAERSLHERELKIEAMERAVANSAADVEKVRSEGEARVRDMQSRLDDTEALLKNLKEVIAQKEGVVNENTSVLNAKDAEIGLLEARVKKAYAELEDERRELGGQVDALRQAGQETIALYEERLSAAESQRYDMEDLIASLQEQLRSQAERPSSPTSAARYASSAAQIENETLREQVLHLQKKLATMEDTLEDSRAVADREELLIREKIRRYKDKEDNLKKQVSEAEKEVERVLKSEASARGRLEEVEEAFRESTVALESSQAEIETLRAEIADLESINSSTTGSSERLAEIAQRAASDRTKAVEEIAQLKTLVEDLRRAQHDAPQNGGNRSDGNLQDVVDELTADNTELRRVHKDLQLRLADEESSVAELRERLEKSYAELESTRRKVNREAVVADKPEIKRTPSSSSRHESSAVREEIAGLKHIIQELQKENNAAAQQYKLLESENKLLLSETEQLREDMKLLEDSVENSIMREEQSLNEAAAGPNGDSTTLQRAMKEMRLKHEMELEQLRKRQSEAEIKTARTIHDLNKEVSELESLIESKIYREDELEQEVERLKEKLSRSQKKSSKSVPEVVAASGSADSLRSMSDDGQANGQGDVCEICEQPGHDIFTCDLLKGGSPAVAVSESSSSGLYCEECEGQGHVAADCPHSMDVF</sequence>
<keyword evidence="2" id="KW-1185">Reference proteome</keyword>
<evidence type="ECO:0000313" key="2">
    <source>
        <dbReference type="Proteomes" id="UP000814140"/>
    </source>
</evidence>
<dbReference type="Proteomes" id="UP000814140">
    <property type="component" value="Unassembled WGS sequence"/>
</dbReference>
<reference evidence="1" key="2">
    <citation type="journal article" date="2022" name="New Phytol.">
        <title>Evolutionary transition to the ectomycorrhizal habit in the genomes of a hyperdiverse lineage of mushroom-forming fungi.</title>
        <authorList>
            <person name="Looney B."/>
            <person name="Miyauchi S."/>
            <person name="Morin E."/>
            <person name="Drula E."/>
            <person name="Courty P.E."/>
            <person name="Kohler A."/>
            <person name="Kuo A."/>
            <person name="LaButti K."/>
            <person name="Pangilinan J."/>
            <person name="Lipzen A."/>
            <person name="Riley R."/>
            <person name="Andreopoulos W."/>
            <person name="He G."/>
            <person name="Johnson J."/>
            <person name="Nolan M."/>
            <person name="Tritt A."/>
            <person name="Barry K.W."/>
            <person name="Grigoriev I.V."/>
            <person name="Nagy L.G."/>
            <person name="Hibbett D."/>
            <person name="Henrissat B."/>
            <person name="Matheny P.B."/>
            <person name="Labbe J."/>
            <person name="Martin F.M."/>
        </authorList>
    </citation>
    <scope>NUCLEOTIDE SEQUENCE</scope>
    <source>
        <strain evidence="1">HHB10654</strain>
    </source>
</reference>
<proteinExistence type="predicted"/>
<name>A0ACB8SGE5_9AGAM</name>
<comment type="caution">
    <text evidence="1">The sequence shown here is derived from an EMBL/GenBank/DDBJ whole genome shotgun (WGS) entry which is preliminary data.</text>
</comment>